<sequence>MESKIMNYQAIITDIKDVISSGQKVAYNATNKAMILTYWHVGKRIVEQEQNGNERAQYGQALIDALADELTKEYGKSFSKRNLQYFRKFYIAFPDVRIVNACVHNLTWTHFRSLLRVSDENARLWYMNEASNERWSSRTLDRNVSTQYFYRLMQSPKKNDVVNEMLLKNSENQKNQFELLKSPIVAEFLGFKNEDSYLENDLESAILTHIRDFLMEMGKGFAFVARQQHIVTETEDYYIDLVFYNIELKCYVLIDLKMGKITHQDVGQIDVYVRMYEDLKCKEGDNPTLGILLCSETDEDITRYSILHDNDRLFMSKYLTYLPSKEQLKAEIDHQKGIFYMQHPTLSKKDDEI</sequence>
<dbReference type="InterPro" id="IPR009362">
    <property type="entry name" value="YhcG_C"/>
</dbReference>
<evidence type="ECO:0000313" key="4">
    <source>
        <dbReference type="Proteomes" id="UP000004315"/>
    </source>
</evidence>
<feature type="domain" description="YhcG N-terminal" evidence="2">
    <location>
        <begin position="14"/>
        <end position="151"/>
    </location>
</feature>
<organism evidence="3 4">
    <name type="scientific">Holdemanella biformis DSM 3989</name>
    <dbReference type="NCBI Taxonomy" id="518637"/>
    <lineage>
        <taxon>Bacteria</taxon>
        <taxon>Bacillati</taxon>
        <taxon>Bacillota</taxon>
        <taxon>Erysipelotrichia</taxon>
        <taxon>Erysipelotrichales</taxon>
        <taxon>Erysipelotrichaceae</taxon>
        <taxon>Holdemanella</taxon>
    </lineage>
</organism>
<dbReference type="OrthoDB" id="9801263at2"/>
<dbReference type="EMBL" id="ABYT01000091">
    <property type="protein sequence ID" value="EEC89781.1"/>
    <property type="molecule type" value="Genomic_DNA"/>
</dbReference>
<dbReference type="Pfam" id="PF17761">
    <property type="entry name" value="DUF1016_N"/>
    <property type="match status" value="1"/>
</dbReference>
<protein>
    <recommendedName>
        <fullName evidence="5">DUF1016 domain-containing protein</fullName>
    </recommendedName>
</protein>
<gene>
    <name evidence="3" type="ORF">EUBIFOR_01649</name>
</gene>
<dbReference type="InterPro" id="IPR011856">
    <property type="entry name" value="tRNA_endonuc-like_dom_sf"/>
</dbReference>
<dbReference type="InterPro" id="IPR041527">
    <property type="entry name" value="YhcG_N"/>
</dbReference>
<evidence type="ECO:0000313" key="3">
    <source>
        <dbReference type="EMBL" id="EEC89781.1"/>
    </source>
</evidence>
<dbReference type="GO" id="GO:0003676">
    <property type="term" value="F:nucleic acid binding"/>
    <property type="evidence" value="ECO:0007669"/>
    <property type="project" value="InterPro"/>
</dbReference>
<dbReference type="PANTHER" id="PTHR30547:SF5">
    <property type="entry name" value="NUCLEASE YHCG-RELATED"/>
    <property type="match status" value="1"/>
</dbReference>
<keyword evidence="4" id="KW-1185">Reference proteome</keyword>
<reference evidence="3 4" key="1">
    <citation type="submission" date="2008-10" db="EMBL/GenBank/DDBJ databases">
        <authorList>
            <person name="Fulton L."/>
            <person name="Clifton S."/>
            <person name="Fulton B."/>
            <person name="Xu J."/>
            <person name="Minx P."/>
            <person name="Pepin K.H."/>
            <person name="Johnson M."/>
            <person name="Bhonagiri V."/>
            <person name="Nash W.E."/>
            <person name="Mardis E.R."/>
            <person name="Wilson R.K."/>
        </authorList>
    </citation>
    <scope>NUCLEOTIDE SEQUENCE [LARGE SCALE GENOMIC DNA]</scope>
    <source>
        <strain evidence="3 4">DSM 3989</strain>
    </source>
</reference>
<comment type="caution">
    <text evidence="3">The sequence shown here is derived from an EMBL/GenBank/DDBJ whole genome shotgun (WGS) entry which is preliminary data.</text>
</comment>
<dbReference type="eggNOG" id="COG4804">
    <property type="taxonomic scope" value="Bacteria"/>
</dbReference>
<evidence type="ECO:0000259" key="1">
    <source>
        <dbReference type="Pfam" id="PF06250"/>
    </source>
</evidence>
<dbReference type="HOGENOM" id="CLU_046640_1_1_9"/>
<evidence type="ECO:0008006" key="5">
    <source>
        <dbReference type="Google" id="ProtNLM"/>
    </source>
</evidence>
<dbReference type="Pfam" id="PF06250">
    <property type="entry name" value="YhcG_C"/>
    <property type="match status" value="1"/>
</dbReference>
<reference evidence="3 4" key="2">
    <citation type="submission" date="2008-11" db="EMBL/GenBank/DDBJ databases">
        <title>Draft genome sequence of Eubacterium biforme (DSM 3989).</title>
        <authorList>
            <person name="Sudarsanam P."/>
            <person name="Ley R."/>
            <person name="Guruge J."/>
            <person name="Turnbaugh P.J."/>
            <person name="Mahowald M."/>
            <person name="Liep D."/>
            <person name="Gordon J."/>
        </authorList>
    </citation>
    <scope>NUCLEOTIDE SEQUENCE [LARGE SCALE GENOMIC DNA]</scope>
    <source>
        <strain evidence="3 4">DSM 3989</strain>
    </source>
</reference>
<dbReference type="STRING" id="518637.EUBIFOR_01649"/>
<dbReference type="RefSeq" id="WP_003865437.1">
    <property type="nucleotide sequence ID" value="NZ_DS996843.1"/>
</dbReference>
<dbReference type="Gene3D" id="3.40.1350.10">
    <property type="match status" value="1"/>
</dbReference>
<evidence type="ECO:0000259" key="2">
    <source>
        <dbReference type="Pfam" id="PF17761"/>
    </source>
</evidence>
<accession>B7CBS4</accession>
<proteinExistence type="predicted"/>
<dbReference type="InterPro" id="IPR053148">
    <property type="entry name" value="PD-DEXK-like_domain"/>
</dbReference>
<dbReference type="AlphaFoldDB" id="B7CBS4"/>
<dbReference type="Proteomes" id="UP000004315">
    <property type="component" value="Unassembled WGS sequence"/>
</dbReference>
<name>B7CBS4_9FIRM</name>
<feature type="domain" description="YhcG PDDEXK nuclease" evidence="1">
    <location>
        <begin position="178"/>
        <end position="331"/>
    </location>
</feature>
<dbReference type="PANTHER" id="PTHR30547">
    <property type="entry name" value="UNCHARACTERIZED PROTEIN YHCG-RELATED"/>
    <property type="match status" value="1"/>
</dbReference>